<dbReference type="InterPro" id="IPR027417">
    <property type="entry name" value="P-loop_NTPase"/>
</dbReference>
<sequence>FENTMNLRINDKIISLNEPLSMELGPGLLGNTFDGIQRPLQNEP</sequence>
<reference evidence="1" key="1">
    <citation type="journal article" date="2015" name="Nature">
        <title>Complex archaea that bridge the gap between prokaryotes and eukaryotes.</title>
        <authorList>
            <person name="Spang A."/>
            <person name="Saw J.H."/>
            <person name="Jorgensen S.L."/>
            <person name="Zaremba-Niedzwiedzka K."/>
            <person name="Martijn J."/>
            <person name="Lind A.E."/>
            <person name="van Eijk R."/>
            <person name="Schleper C."/>
            <person name="Guy L."/>
            <person name="Ettema T.J."/>
        </authorList>
    </citation>
    <scope>NUCLEOTIDE SEQUENCE</scope>
</reference>
<organism evidence="1">
    <name type="scientific">marine sediment metagenome</name>
    <dbReference type="NCBI Taxonomy" id="412755"/>
    <lineage>
        <taxon>unclassified sequences</taxon>
        <taxon>metagenomes</taxon>
        <taxon>ecological metagenomes</taxon>
    </lineage>
</organism>
<dbReference type="Gene3D" id="3.40.50.300">
    <property type="entry name" value="P-loop containing nucleotide triphosphate hydrolases"/>
    <property type="match status" value="1"/>
</dbReference>
<dbReference type="EMBL" id="LAZR01064353">
    <property type="protein sequence ID" value="KKK57688.1"/>
    <property type="molecule type" value="Genomic_DNA"/>
</dbReference>
<gene>
    <name evidence="1" type="ORF">LCGC14_3051970</name>
</gene>
<evidence type="ECO:0000313" key="1">
    <source>
        <dbReference type="EMBL" id="KKK57688.1"/>
    </source>
</evidence>
<accession>A0A0F8WLV7</accession>
<comment type="caution">
    <text evidence="1">The sequence shown here is derived from an EMBL/GenBank/DDBJ whole genome shotgun (WGS) entry which is preliminary data.</text>
</comment>
<feature type="non-terminal residue" evidence="1">
    <location>
        <position position="1"/>
    </location>
</feature>
<dbReference type="AlphaFoldDB" id="A0A0F8WLV7"/>
<proteinExistence type="predicted"/>
<protein>
    <submittedName>
        <fullName evidence="1">Uncharacterized protein</fullName>
    </submittedName>
</protein>
<name>A0A0F8WLV7_9ZZZZ</name>